<sequence length="246" mass="27232">MTVNLNNALNSSFPNIPLSMLSEVSGMSLGSFIARKVQIFAIILFILGAILLAIGAALAVVGFFRAGIPLCSIGSLILTLGLLLLIKKDTVVKAACLKACNMFLDKLPTELMKSQDNEIETPSNYKPSTVAPVKKEFSTTKSIRKTKAEIIQEAQQIIAISEVEWVASKNELKRSNLKKDIKNSVVQMLNKLLQITSHFKRLIHKDNLSLAEEQVLLSLSKEICRAQPMLEELSVTLNHKHKTRKH</sequence>
<feature type="transmembrane region" description="Helical" evidence="1">
    <location>
        <begin position="37"/>
        <end position="60"/>
    </location>
</feature>
<protein>
    <submittedName>
        <fullName evidence="2">Uncharacterized protein</fullName>
    </submittedName>
</protein>
<organism evidence="2 3">
    <name type="scientific">Chlamydia serpentis</name>
    <dbReference type="NCBI Taxonomy" id="1967782"/>
    <lineage>
        <taxon>Bacteria</taxon>
        <taxon>Pseudomonadati</taxon>
        <taxon>Chlamydiota</taxon>
        <taxon>Chlamydiia</taxon>
        <taxon>Chlamydiales</taxon>
        <taxon>Chlamydiaceae</taxon>
        <taxon>Chlamydia/Chlamydophila group</taxon>
        <taxon>Chlamydia</taxon>
    </lineage>
</organism>
<dbReference type="KEGG" id="csee:C10C_1027"/>
<proteinExistence type="predicted"/>
<gene>
    <name evidence="2" type="ORF">C10C_1027</name>
</gene>
<dbReference type="AlphaFoldDB" id="A0A2R8FCN5"/>
<evidence type="ECO:0000256" key="1">
    <source>
        <dbReference type="SAM" id="Phobius"/>
    </source>
</evidence>
<evidence type="ECO:0000313" key="2">
    <source>
        <dbReference type="EMBL" id="SPN74158.1"/>
    </source>
</evidence>
<accession>A0A2R8FCN5</accession>
<keyword evidence="1" id="KW-0812">Transmembrane</keyword>
<feature type="transmembrane region" description="Helical" evidence="1">
    <location>
        <begin position="66"/>
        <end position="86"/>
    </location>
</feature>
<keyword evidence="1" id="KW-1133">Transmembrane helix</keyword>
<dbReference type="Proteomes" id="UP000244926">
    <property type="component" value="Chromosome I"/>
</dbReference>
<evidence type="ECO:0000313" key="3">
    <source>
        <dbReference type="Proteomes" id="UP000244926"/>
    </source>
</evidence>
<keyword evidence="1" id="KW-0472">Membrane</keyword>
<reference evidence="3" key="1">
    <citation type="submission" date="2017-11" db="EMBL/GenBank/DDBJ databases">
        <authorList>
            <person name="Seth-Smith MB H."/>
        </authorList>
    </citation>
    <scope>NUCLEOTIDE SEQUENCE [LARGE SCALE GENOMIC DNA]</scope>
</reference>
<name>A0A2R8FCN5_9CHLA</name>
<keyword evidence="3" id="KW-1185">Reference proteome</keyword>
<dbReference type="EMBL" id="LT993738">
    <property type="protein sequence ID" value="SPN74158.1"/>
    <property type="molecule type" value="Genomic_DNA"/>
</dbReference>